<dbReference type="PANTHER" id="PTHR30483:SF6">
    <property type="entry name" value="PERIPLASMIC BINDING PROTEIN OF ABC TRANSPORTER FOR NATURAL AMINO ACIDS"/>
    <property type="match status" value="1"/>
</dbReference>
<dbReference type="STRING" id="1231391.GCA_000308195_03258"/>
<dbReference type="EMBL" id="QEKO01000001">
    <property type="protein sequence ID" value="PVY68285.1"/>
    <property type="molecule type" value="Genomic_DNA"/>
</dbReference>
<reference evidence="5 6" key="1">
    <citation type="submission" date="2018-04" db="EMBL/GenBank/DDBJ databases">
        <title>Genomic Encyclopedia of Type Strains, Phase IV (KMG-IV): sequencing the most valuable type-strain genomes for metagenomic binning, comparative biology and taxonomic classification.</title>
        <authorList>
            <person name="Goeker M."/>
        </authorList>
    </citation>
    <scope>NUCLEOTIDE SEQUENCE [LARGE SCALE GENOMIC DNA]</scope>
    <source>
        <strain evidence="5 6">DSM 10065</strain>
    </source>
</reference>
<dbReference type="AlphaFoldDB" id="A0A2U1CQX0"/>
<proteinExistence type="inferred from homology"/>
<evidence type="ECO:0000313" key="6">
    <source>
        <dbReference type="Proteomes" id="UP000246145"/>
    </source>
</evidence>
<gene>
    <name evidence="5" type="ORF">C7440_0680</name>
</gene>
<keyword evidence="2 3" id="KW-0732">Signal</keyword>
<evidence type="ECO:0000313" key="5">
    <source>
        <dbReference type="EMBL" id="PVY68285.1"/>
    </source>
</evidence>
<dbReference type="PANTHER" id="PTHR30483">
    <property type="entry name" value="LEUCINE-SPECIFIC-BINDING PROTEIN"/>
    <property type="match status" value="1"/>
</dbReference>
<name>A0A2U1CQX0_9BURK</name>
<keyword evidence="6" id="KW-1185">Reference proteome</keyword>
<evidence type="ECO:0000256" key="1">
    <source>
        <dbReference type="ARBA" id="ARBA00010062"/>
    </source>
</evidence>
<dbReference type="Pfam" id="PF13458">
    <property type="entry name" value="Peripla_BP_6"/>
    <property type="match status" value="1"/>
</dbReference>
<sequence length="388" mass="42038">MRMKFAAAALLSGLLASSAYAESPIKIGFIAELSGPPAALGADQYDGFMLAVEQKGGKLGGKEVKIFKEDSQLRPEVGIQAARKLIEQEGVQIITGVTFTNIMMAILRPVTEKEVFIIGTMAGPAPIAGAQCSPYVFMTSWQNDTLAEVMGQYASEQGYKNVVALAPNYQAGKDYIAGFKRYYKGELANEIYTPLGQLDFSAELTQVVAEQPDAVFVFYPGGLGINFVRQYSLLGLNSKIPLLTAATVDGTTLPAMKDTALGVMAGTHWSSDLDNSQSKAFVEAFKTKYGRMPSDYAAQSYDAALLLDSAIAKVDGNLDDKQAFMKALKAADFDSTRGKFRFGNNNFPIYDMHALKVEKGADGQVVLRTQATPFKDHQDAYHQECPMS</sequence>
<evidence type="ECO:0000256" key="2">
    <source>
        <dbReference type="ARBA" id="ARBA00022729"/>
    </source>
</evidence>
<dbReference type="Proteomes" id="UP000246145">
    <property type="component" value="Unassembled WGS sequence"/>
</dbReference>
<comment type="similarity">
    <text evidence="1">Belongs to the leucine-binding protein family.</text>
</comment>
<dbReference type="SUPFAM" id="SSF53822">
    <property type="entry name" value="Periplasmic binding protein-like I"/>
    <property type="match status" value="1"/>
</dbReference>
<dbReference type="InterPro" id="IPR028082">
    <property type="entry name" value="Peripla_BP_I"/>
</dbReference>
<comment type="caution">
    <text evidence="5">The sequence shown here is derived from an EMBL/GenBank/DDBJ whole genome shotgun (WGS) entry which is preliminary data.</text>
</comment>
<dbReference type="InterPro" id="IPR051010">
    <property type="entry name" value="BCAA_transport"/>
</dbReference>
<evidence type="ECO:0000256" key="3">
    <source>
        <dbReference type="SAM" id="SignalP"/>
    </source>
</evidence>
<protein>
    <submittedName>
        <fullName evidence="5">Branched-chain amino acid transport system substrate-binding protein</fullName>
    </submittedName>
</protein>
<accession>A0A2U1CQX0</accession>
<dbReference type="InterPro" id="IPR028081">
    <property type="entry name" value="Leu-bd"/>
</dbReference>
<feature type="chain" id="PRO_5015600906" evidence="3">
    <location>
        <begin position="22"/>
        <end position="388"/>
    </location>
</feature>
<organism evidence="5 6">
    <name type="scientific">Pusillimonas noertemannii</name>
    <dbReference type="NCBI Taxonomy" id="305977"/>
    <lineage>
        <taxon>Bacteria</taxon>
        <taxon>Pseudomonadati</taxon>
        <taxon>Pseudomonadota</taxon>
        <taxon>Betaproteobacteria</taxon>
        <taxon>Burkholderiales</taxon>
        <taxon>Alcaligenaceae</taxon>
        <taxon>Pusillimonas</taxon>
    </lineage>
</organism>
<dbReference type="Gene3D" id="3.40.50.2300">
    <property type="match status" value="2"/>
</dbReference>
<dbReference type="CDD" id="cd06359">
    <property type="entry name" value="PBP1_Nba-like"/>
    <property type="match status" value="1"/>
</dbReference>
<feature type="signal peptide" evidence="3">
    <location>
        <begin position="1"/>
        <end position="21"/>
    </location>
</feature>
<feature type="domain" description="Leucine-binding protein" evidence="4">
    <location>
        <begin position="24"/>
        <end position="360"/>
    </location>
</feature>
<evidence type="ECO:0000259" key="4">
    <source>
        <dbReference type="Pfam" id="PF13458"/>
    </source>
</evidence>